<dbReference type="AlphaFoldDB" id="X0TLY3"/>
<proteinExistence type="predicted"/>
<comment type="caution">
    <text evidence="1">The sequence shown here is derived from an EMBL/GenBank/DDBJ whole genome shotgun (WGS) entry which is preliminary data.</text>
</comment>
<accession>X0TLY3</accession>
<evidence type="ECO:0000313" key="1">
    <source>
        <dbReference type="EMBL" id="GAF88281.1"/>
    </source>
</evidence>
<sequence>RPENPIYPFYGAADTDGDCIIYTMPDIIYLIGYYRGDVEQLLFCPCCPPTGGWLFHPGGGQHHHQAIDDRKDNAIGR</sequence>
<feature type="non-terminal residue" evidence="1">
    <location>
        <position position="1"/>
    </location>
</feature>
<gene>
    <name evidence="1" type="ORF">S01H1_23849</name>
</gene>
<name>X0TLY3_9ZZZZ</name>
<dbReference type="EMBL" id="BARS01013927">
    <property type="protein sequence ID" value="GAF88281.1"/>
    <property type="molecule type" value="Genomic_DNA"/>
</dbReference>
<organism evidence="1">
    <name type="scientific">marine sediment metagenome</name>
    <dbReference type="NCBI Taxonomy" id="412755"/>
    <lineage>
        <taxon>unclassified sequences</taxon>
        <taxon>metagenomes</taxon>
        <taxon>ecological metagenomes</taxon>
    </lineage>
</organism>
<protein>
    <submittedName>
        <fullName evidence="1">Uncharacterized protein</fullName>
    </submittedName>
</protein>
<reference evidence="1" key="1">
    <citation type="journal article" date="2014" name="Front. Microbiol.">
        <title>High frequency of phylogenetically diverse reductive dehalogenase-homologous genes in deep subseafloor sedimentary metagenomes.</title>
        <authorList>
            <person name="Kawai M."/>
            <person name="Futagami T."/>
            <person name="Toyoda A."/>
            <person name="Takaki Y."/>
            <person name="Nishi S."/>
            <person name="Hori S."/>
            <person name="Arai W."/>
            <person name="Tsubouchi T."/>
            <person name="Morono Y."/>
            <person name="Uchiyama I."/>
            <person name="Ito T."/>
            <person name="Fujiyama A."/>
            <person name="Inagaki F."/>
            <person name="Takami H."/>
        </authorList>
    </citation>
    <scope>NUCLEOTIDE SEQUENCE</scope>
    <source>
        <strain evidence="1">Expedition CK06-06</strain>
    </source>
</reference>